<feature type="region of interest" description="Disordered" evidence="1">
    <location>
        <begin position="1"/>
        <end position="71"/>
    </location>
</feature>
<reference evidence="2 3" key="1">
    <citation type="submission" date="2023-02" db="EMBL/GenBank/DDBJ databases">
        <title>LHISI_Scaffold_Assembly.</title>
        <authorList>
            <person name="Stuart O.P."/>
            <person name="Cleave R."/>
            <person name="Magrath M.J.L."/>
            <person name="Mikheyev A.S."/>
        </authorList>
    </citation>
    <scope>NUCLEOTIDE SEQUENCE [LARGE SCALE GENOMIC DNA]</scope>
    <source>
        <strain evidence="2">Daus_M_001</strain>
        <tissue evidence="2">Leg muscle</tissue>
    </source>
</reference>
<evidence type="ECO:0000313" key="3">
    <source>
        <dbReference type="Proteomes" id="UP001159363"/>
    </source>
</evidence>
<keyword evidence="3" id="KW-1185">Reference proteome</keyword>
<comment type="caution">
    <text evidence="2">The sequence shown here is derived from an EMBL/GenBank/DDBJ whole genome shotgun (WGS) entry which is preliminary data.</text>
</comment>
<accession>A0ABQ9I4S2</accession>
<name>A0ABQ9I4S2_9NEOP</name>
<evidence type="ECO:0000256" key="1">
    <source>
        <dbReference type="SAM" id="MobiDB-lite"/>
    </source>
</evidence>
<proteinExistence type="predicted"/>
<evidence type="ECO:0000313" key="2">
    <source>
        <dbReference type="EMBL" id="KAJ8891631.1"/>
    </source>
</evidence>
<organism evidence="2 3">
    <name type="scientific">Dryococelus australis</name>
    <dbReference type="NCBI Taxonomy" id="614101"/>
    <lineage>
        <taxon>Eukaryota</taxon>
        <taxon>Metazoa</taxon>
        <taxon>Ecdysozoa</taxon>
        <taxon>Arthropoda</taxon>
        <taxon>Hexapoda</taxon>
        <taxon>Insecta</taxon>
        <taxon>Pterygota</taxon>
        <taxon>Neoptera</taxon>
        <taxon>Polyneoptera</taxon>
        <taxon>Phasmatodea</taxon>
        <taxon>Verophasmatodea</taxon>
        <taxon>Anareolatae</taxon>
        <taxon>Phasmatidae</taxon>
        <taxon>Eurycanthinae</taxon>
        <taxon>Dryococelus</taxon>
    </lineage>
</organism>
<dbReference type="Proteomes" id="UP001159363">
    <property type="component" value="Chromosome 2"/>
</dbReference>
<sequence>MLKFDPDDADDDEPPPKPTSAKKSGEEPSATEETDKPSHPQVVAPLTLHLTPQQQPLLQSQPPSLRHVSSHTSPKVITTFTFL</sequence>
<gene>
    <name evidence="2" type="ORF">PR048_004159</name>
</gene>
<protein>
    <submittedName>
        <fullName evidence="2">Uncharacterized protein</fullName>
    </submittedName>
</protein>
<dbReference type="EMBL" id="JARBHB010000002">
    <property type="protein sequence ID" value="KAJ8891631.1"/>
    <property type="molecule type" value="Genomic_DNA"/>
</dbReference>
<feature type="compositionally biased region" description="Low complexity" evidence="1">
    <location>
        <begin position="45"/>
        <end position="65"/>
    </location>
</feature>